<name>A0A1I5S893_9BACI</name>
<evidence type="ECO:0000313" key="5">
    <source>
        <dbReference type="Proteomes" id="UP000242243"/>
    </source>
</evidence>
<dbReference type="Proteomes" id="UP000321547">
    <property type="component" value="Unassembled WGS sequence"/>
</dbReference>
<evidence type="ECO:0000313" key="6">
    <source>
        <dbReference type="Proteomes" id="UP000321547"/>
    </source>
</evidence>
<dbReference type="EMBL" id="BJWI01000053">
    <property type="protein sequence ID" value="GEM02703.1"/>
    <property type="molecule type" value="Genomic_DNA"/>
</dbReference>
<dbReference type="Gene3D" id="3.40.50.620">
    <property type="entry name" value="HUPs"/>
    <property type="match status" value="1"/>
</dbReference>
<sequence length="139" mass="15661">MYKKILLAVDGSDHSIQAAKDAVRLHDLIPESVIDVVFVADFEKSKYDILHSHDKEKLDLDRRKQLLPIEQLLTEHEVNHHYHLLHGKPGETIVSFQKKGQYEIIILGSSGLGALKEMVMGSVSKYVVKHASCPVLVIK</sequence>
<dbReference type="InterPro" id="IPR006015">
    <property type="entry name" value="Universal_stress_UspA"/>
</dbReference>
<reference evidence="4 5" key="1">
    <citation type="submission" date="2016-10" db="EMBL/GenBank/DDBJ databases">
        <authorList>
            <person name="de Groot N.N."/>
        </authorList>
    </citation>
    <scope>NUCLEOTIDE SEQUENCE [LARGE SCALE GENOMIC DNA]</scope>
    <source>
        <strain evidence="4 5">DSM 17073</strain>
    </source>
</reference>
<proteinExistence type="inferred from homology"/>
<dbReference type="OrthoDB" id="9777884at2"/>
<dbReference type="RefSeq" id="WP_089833451.1">
    <property type="nucleotide sequence ID" value="NZ_BJWI01000053.1"/>
</dbReference>
<accession>A0A1I5S893</accession>
<comment type="similarity">
    <text evidence="1">Belongs to the universal stress protein A family.</text>
</comment>
<organism evidence="4 5">
    <name type="scientific">Halolactibacillus halophilus</name>
    <dbReference type="NCBI Taxonomy" id="306540"/>
    <lineage>
        <taxon>Bacteria</taxon>
        <taxon>Bacillati</taxon>
        <taxon>Bacillota</taxon>
        <taxon>Bacilli</taxon>
        <taxon>Bacillales</taxon>
        <taxon>Bacillaceae</taxon>
        <taxon>Halolactibacillus</taxon>
    </lineage>
</organism>
<feature type="domain" description="UspA" evidence="2">
    <location>
        <begin position="1"/>
        <end position="139"/>
    </location>
</feature>
<dbReference type="InterPro" id="IPR014729">
    <property type="entry name" value="Rossmann-like_a/b/a_fold"/>
</dbReference>
<reference evidence="3 6" key="2">
    <citation type="submission" date="2019-07" db="EMBL/GenBank/DDBJ databases">
        <title>Whole genome shotgun sequence of Halolactibacillus halophilus NBRC 100868.</title>
        <authorList>
            <person name="Hosoyama A."/>
            <person name="Uohara A."/>
            <person name="Ohji S."/>
            <person name="Ichikawa N."/>
        </authorList>
    </citation>
    <scope>NUCLEOTIDE SEQUENCE [LARGE SCALE GENOMIC DNA]</scope>
    <source>
        <strain evidence="3 6">NBRC 100868</strain>
    </source>
</reference>
<dbReference type="CDD" id="cd00293">
    <property type="entry name" value="USP-like"/>
    <property type="match status" value="1"/>
</dbReference>
<dbReference type="PRINTS" id="PR01438">
    <property type="entry name" value="UNVRSLSTRESS"/>
</dbReference>
<evidence type="ECO:0000256" key="1">
    <source>
        <dbReference type="ARBA" id="ARBA00008791"/>
    </source>
</evidence>
<dbReference type="STRING" id="306540.SAMN05421839_14012"/>
<dbReference type="Pfam" id="PF00582">
    <property type="entry name" value="Usp"/>
    <property type="match status" value="1"/>
</dbReference>
<keyword evidence="6" id="KW-1185">Reference proteome</keyword>
<dbReference type="SUPFAM" id="SSF52402">
    <property type="entry name" value="Adenine nucleotide alpha hydrolases-like"/>
    <property type="match status" value="1"/>
</dbReference>
<evidence type="ECO:0000313" key="4">
    <source>
        <dbReference type="EMBL" id="SFP66962.1"/>
    </source>
</evidence>
<protein>
    <submittedName>
        <fullName evidence="3 4">Universal stress protein</fullName>
    </submittedName>
</protein>
<dbReference type="EMBL" id="FOXC01000040">
    <property type="protein sequence ID" value="SFP66962.1"/>
    <property type="molecule type" value="Genomic_DNA"/>
</dbReference>
<dbReference type="InterPro" id="IPR006016">
    <property type="entry name" value="UspA"/>
</dbReference>
<dbReference type="PANTHER" id="PTHR46268">
    <property type="entry name" value="STRESS RESPONSE PROTEIN NHAX"/>
    <property type="match status" value="1"/>
</dbReference>
<dbReference type="AlphaFoldDB" id="A0A1I5S893"/>
<dbReference type="PANTHER" id="PTHR46268:SF6">
    <property type="entry name" value="UNIVERSAL STRESS PROTEIN UP12"/>
    <property type="match status" value="1"/>
</dbReference>
<dbReference type="Proteomes" id="UP000242243">
    <property type="component" value="Unassembled WGS sequence"/>
</dbReference>
<evidence type="ECO:0000259" key="2">
    <source>
        <dbReference type="Pfam" id="PF00582"/>
    </source>
</evidence>
<evidence type="ECO:0000313" key="3">
    <source>
        <dbReference type="EMBL" id="GEM02703.1"/>
    </source>
</evidence>
<gene>
    <name evidence="3" type="primary">uspA</name>
    <name evidence="3" type="ORF">HHA03_22350</name>
    <name evidence="4" type="ORF">SAMN05421839_14012</name>
</gene>